<dbReference type="AlphaFoldDB" id="A0A0D3CTB1"/>
<feature type="region of interest" description="Disordered" evidence="1">
    <location>
        <begin position="1"/>
        <end position="31"/>
    </location>
</feature>
<evidence type="ECO:0000256" key="1">
    <source>
        <dbReference type="SAM" id="MobiDB-lite"/>
    </source>
</evidence>
<feature type="compositionally biased region" description="Basic residues" evidence="1">
    <location>
        <begin position="18"/>
        <end position="28"/>
    </location>
</feature>
<feature type="compositionally biased region" description="Low complexity" evidence="1">
    <location>
        <begin position="1"/>
        <end position="12"/>
    </location>
</feature>
<protein>
    <submittedName>
        <fullName evidence="2">Uncharacterized protein</fullName>
    </submittedName>
</protein>
<dbReference type="EnsemblPlants" id="Bo6g066330.1">
    <property type="protein sequence ID" value="Bo6g066330.1"/>
    <property type="gene ID" value="Bo6g066330"/>
</dbReference>
<dbReference type="Proteomes" id="UP000032141">
    <property type="component" value="Chromosome C6"/>
</dbReference>
<proteinExistence type="predicted"/>
<evidence type="ECO:0000313" key="2">
    <source>
        <dbReference type="EnsemblPlants" id="Bo6g066330.1"/>
    </source>
</evidence>
<sequence length="63" mass="6686">MSSFANSSSSPVSGGGNWRHRGRNRQRGVPKTCRCGEEAVIKTSGTAKNLGGSSIVVHMDPKR</sequence>
<reference evidence="2" key="2">
    <citation type="submission" date="2015-03" db="UniProtKB">
        <authorList>
            <consortium name="EnsemblPlants"/>
        </authorList>
    </citation>
    <scope>IDENTIFICATION</scope>
</reference>
<dbReference type="HOGENOM" id="CLU_187921_0_0_1"/>
<keyword evidence="3" id="KW-1185">Reference proteome</keyword>
<organism evidence="2 3">
    <name type="scientific">Brassica oleracea var. oleracea</name>
    <dbReference type="NCBI Taxonomy" id="109376"/>
    <lineage>
        <taxon>Eukaryota</taxon>
        <taxon>Viridiplantae</taxon>
        <taxon>Streptophyta</taxon>
        <taxon>Embryophyta</taxon>
        <taxon>Tracheophyta</taxon>
        <taxon>Spermatophyta</taxon>
        <taxon>Magnoliopsida</taxon>
        <taxon>eudicotyledons</taxon>
        <taxon>Gunneridae</taxon>
        <taxon>Pentapetalae</taxon>
        <taxon>rosids</taxon>
        <taxon>malvids</taxon>
        <taxon>Brassicales</taxon>
        <taxon>Brassicaceae</taxon>
        <taxon>Brassiceae</taxon>
        <taxon>Brassica</taxon>
    </lineage>
</organism>
<reference evidence="2 3" key="1">
    <citation type="journal article" date="2014" name="Genome Biol.">
        <title>Transcriptome and methylome profiling reveals relics of genome dominance in the mesopolyploid Brassica oleracea.</title>
        <authorList>
            <person name="Parkin I.A."/>
            <person name="Koh C."/>
            <person name="Tang H."/>
            <person name="Robinson S.J."/>
            <person name="Kagale S."/>
            <person name="Clarke W.E."/>
            <person name="Town C.D."/>
            <person name="Nixon J."/>
            <person name="Krishnakumar V."/>
            <person name="Bidwell S.L."/>
            <person name="Denoeud F."/>
            <person name="Belcram H."/>
            <person name="Links M.G."/>
            <person name="Just J."/>
            <person name="Clarke C."/>
            <person name="Bender T."/>
            <person name="Huebert T."/>
            <person name="Mason A.S."/>
            <person name="Pires J.C."/>
            <person name="Barker G."/>
            <person name="Moore J."/>
            <person name="Walley P.G."/>
            <person name="Manoli S."/>
            <person name="Batley J."/>
            <person name="Edwards D."/>
            <person name="Nelson M.N."/>
            <person name="Wang X."/>
            <person name="Paterson A.H."/>
            <person name="King G."/>
            <person name="Bancroft I."/>
            <person name="Chalhoub B."/>
            <person name="Sharpe A.G."/>
        </authorList>
    </citation>
    <scope>NUCLEOTIDE SEQUENCE</scope>
    <source>
        <strain evidence="2 3">cv. TO1000</strain>
    </source>
</reference>
<dbReference type="OMA" id="SSIVVHM"/>
<name>A0A0D3CTB1_BRAOL</name>
<accession>A0A0D3CTB1</accession>
<evidence type="ECO:0000313" key="3">
    <source>
        <dbReference type="Proteomes" id="UP000032141"/>
    </source>
</evidence>
<dbReference type="Gramene" id="Bo6g066330.1">
    <property type="protein sequence ID" value="Bo6g066330.1"/>
    <property type="gene ID" value="Bo6g066330"/>
</dbReference>